<dbReference type="InterPro" id="IPR011711">
    <property type="entry name" value="GntR_C"/>
</dbReference>
<dbReference type="Gene3D" id="1.10.10.10">
    <property type="entry name" value="Winged helix-like DNA-binding domain superfamily/Winged helix DNA-binding domain"/>
    <property type="match status" value="1"/>
</dbReference>
<organism evidence="5 6">
    <name type="scientific">Isoptericola peretonis</name>
    <dbReference type="NCBI Taxonomy" id="2918523"/>
    <lineage>
        <taxon>Bacteria</taxon>
        <taxon>Bacillati</taxon>
        <taxon>Actinomycetota</taxon>
        <taxon>Actinomycetes</taxon>
        <taxon>Micrococcales</taxon>
        <taxon>Promicromonosporaceae</taxon>
        <taxon>Isoptericola</taxon>
    </lineage>
</organism>
<name>A0ABT0J4F3_9MICO</name>
<evidence type="ECO:0000256" key="3">
    <source>
        <dbReference type="ARBA" id="ARBA00023163"/>
    </source>
</evidence>
<dbReference type="Gene3D" id="1.20.120.530">
    <property type="entry name" value="GntR ligand-binding domain-like"/>
    <property type="match status" value="1"/>
</dbReference>
<evidence type="ECO:0000256" key="2">
    <source>
        <dbReference type="ARBA" id="ARBA00023125"/>
    </source>
</evidence>
<keyword evidence="1" id="KW-0805">Transcription regulation</keyword>
<keyword evidence="2" id="KW-0238">DNA-binding</keyword>
<evidence type="ECO:0000313" key="6">
    <source>
        <dbReference type="Proteomes" id="UP001651050"/>
    </source>
</evidence>
<dbReference type="InterPro" id="IPR000524">
    <property type="entry name" value="Tscrpt_reg_HTH_GntR"/>
</dbReference>
<dbReference type="Pfam" id="PF07729">
    <property type="entry name" value="FCD"/>
    <property type="match status" value="1"/>
</dbReference>
<dbReference type="EMBL" id="JALQCY010000003">
    <property type="protein sequence ID" value="MCK9794383.1"/>
    <property type="molecule type" value="Genomic_DNA"/>
</dbReference>
<dbReference type="PANTHER" id="PTHR43537">
    <property type="entry name" value="TRANSCRIPTIONAL REGULATOR, GNTR FAMILY"/>
    <property type="match status" value="1"/>
</dbReference>
<dbReference type="Pfam" id="PF00392">
    <property type="entry name" value="GntR"/>
    <property type="match status" value="1"/>
</dbReference>
<dbReference type="InterPro" id="IPR008920">
    <property type="entry name" value="TF_FadR/GntR_C"/>
</dbReference>
<comment type="caution">
    <text evidence="5">The sequence shown here is derived from an EMBL/GenBank/DDBJ whole genome shotgun (WGS) entry which is preliminary data.</text>
</comment>
<dbReference type="SMART" id="SM00895">
    <property type="entry name" value="FCD"/>
    <property type="match status" value="1"/>
</dbReference>
<reference evidence="5 6" key="1">
    <citation type="submission" date="2022-02" db="EMBL/GenBank/DDBJ databases">
        <title>The car tank lid bacteriome: a reservoir of bacteria with potential in bioremediation of fuel.</title>
        <authorList>
            <person name="Vidal-Verdu A."/>
            <person name="Gomez-Martinez D."/>
            <person name="Latorre-Perez A."/>
            <person name="Pereto J."/>
            <person name="Porcar M."/>
        </authorList>
    </citation>
    <scope>NUCLEOTIDE SEQUENCE [LARGE SCALE GENOMIC DNA]</scope>
    <source>
        <strain evidence="5 6">4D.3</strain>
    </source>
</reference>
<feature type="domain" description="HTH gntR-type" evidence="4">
    <location>
        <begin position="13"/>
        <end position="80"/>
    </location>
</feature>
<dbReference type="RefSeq" id="WP_416344227.1">
    <property type="nucleotide sequence ID" value="NZ_JALQCY010000003.1"/>
</dbReference>
<accession>A0ABT0J4F3</accession>
<dbReference type="InterPro" id="IPR036388">
    <property type="entry name" value="WH-like_DNA-bd_sf"/>
</dbReference>
<keyword evidence="3" id="KW-0804">Transcription</keyword>
<proteinExistence type="predicted"/>
<sequence>MTERPGPPTAPSPSAAERAYRHTKAKILSGEVPGGRLLSEGDVAAELGISRTPVHEAFLRLDAERLLAVAPRRGAAVLPMAPDEARDVLEMREAIELSTARRALAHGSPPSAVLDALRANVATQREAATGGDVDAFVAADGAFHALLVAASRNQTAVQLYDLLRDKQHRLRAQLLHVGPEEVASSLADHEAMLAAVEHGDADALCELVHTHVRRHRGIL</sequence>
<dbReference type="PROSITE" id="PS50949">
    <property type="entry name" value="HTH_GNTR"/>
    <property type="match status" value="1"/>
</dbReference>
<evidence type="ECO:0000313" key="5">
    <source>
        <dbReference type="EMBL" id="MCK9794383.1"/>
    </source>
</evidence>
<dbReference type="InterPro" id="IPR036390">
    <property type="entry name" value="WH_DNA-bd_sf"/>
</dbReference>
<protein>
    <submittedName>
        <fullName evidence="5">GntR family transcriptional regulator</fullName>
    </submittedName>
</protein>
<gene>
    <name evidence="5" type="ORF">M1843_11565</name>
</gene>
<evidence type="ECO:0000259" key="4">
    <source>
        <dbReference type="PROSITE" id="PS50949"/>
    </source>
</evidence>
<keyword evidence="6" id="KW-1185">Reference proteome</keyword>
<evidence type="ECO:0000256" key="1">
    <source>
        <dbReference type="ARBA" id="ARBA00023015"/>
    </source>
</evidence>
<dbReference type="SUPFAM" id="SSF46785">
    <property type="entry name" value="Winged helix' DNA-binding domain"/>
    <property type="match status" value="1"/>
</dbReference>
<dbReference type="SMART" id="SM00345">
    <property type="entry name" value="HTH_GNTR"/>
    <property type="match status" value="1"/>
</dbReference>
<dbReference type="SUPFAM" id="SSF48008">
    <property type="entry name" value="GntR ligand-binding domain-like"/>
    <property type="match status" value="1"/>
</dbReference>
<dbReference type="Proteomes" id="UP001651050">
    <property type="component" value="Unassembled WGS sequence"/>
</dbReference>
<dbReference type="PANTHER" id="PTHR43537:SF24">
    <property type="entry name" value="GLUCONATE OPERON TRANSCRIPTIONAL REPRESSOR"/>
    <property type="match status" value="1"/>
</dbReference>